<feature type="transmembrane region" description="Helical" evidence="1">
    <location>
        <begin position="253"/>
        <end position="274"/>
    </location>
</feature>
<gene>
    <name evidence="4" type="ORF">MM239_10000</name>
</gene>
<feature type="domain" description="Lnb-like transmembrane" evidence="3">
    <location>
        <begin position="251"/>
        <end position="385"/>
    </location>
</feature>
<dbReference type="Pfam" id="PF25221">
    <property type="entry name" value="5TMH_Lnb"/>
    <property type="match status" value="1"/>
</dbReference>
<name>A0ABS9UZY4_9BACT</name>
<evidence type="ECO:0000256" key="1">
    <source>
        <dbReference type="SAM" id="Phobius"/>
    </source>
</evidence>
<keyword evidence="1" id="KW-1133">Transmembrane helix</keyword>
<dbReference type="InterPro" id="IPR057436">
    <property type="entry name" value="5TMH_Lnb"/>
</dbReference>
<keyword evidence="1" id="KW-0812">Transmembrane</keyword>
<dbReference type="Pfam" id="PF13387">
    <property type="entry name" value="Lnb_N"/>
    <property type="match status" value="1"/>
</dbReference>
<evidence type="ECO:0000313" key="4">
    <source>
        <dbReference type="EMBL" id="MCH7409727.1"/>
    </source>
</evidence>
<evidence type="ECO:0000259" key="3">
    <source>
        <dbReference type="Pfam" id="PF25221"/>
    </source>
</evidence>
<dbReference type="RefSeq" id="WP_241348052.1">
    <property type="nucleotide sequence ID" value="NZ_JAKZGP010000022.1"/>
</dbReference>
<feature type="transmembrane region" description="Helical" evidence="1">
    <location>
        <begin position="286"/>
        <end position="307"/>
    </location>
</feature>
<feature type="transmembrane region" description="Helical" evidence="1">
    <location>
        <begin position="313"/>
        <end position="332"/>
    </location>
</feature>
<reference evidence="4" key="1">
    <citation type="submission" date="2022-03" db="EMBL/GenBank/DDBJ databases">
        <title>De novo assembled genomes of Belliella spp. (Cyclobacteriaceae) strains.</title>
        <authorList>
            <person name="Szabo A."/>
            <person name="Korponai K."/>
            <person name="Felfoldi T."/>
        </authorList>
    </citation>
    <scope>NUCLEOTIDE SEQUENCE</scope>
    <source>
        <strain evidence="4">DSM 111904</strain>
    </source>
</reference>
<sequence>MNPMFKKILIVFSLLFANIIYVNAQNVQISLLTCDPGDQIYSVFGHSAIRVLDQETGEDLVYNYGTFDFDAPFFVIKFTQRTLDYMLSVTTYERFLYEYQYFQRGVREQILNLNDVQKENVIKFLKINALPENRLYRYDFFYDNCATRVRDLFEEVLGKQLVWNDPDDPQEQTFRELIDECIHPLPWYDLGIDLALGSVIDAKATEREKQFLPVYMEAAFARAQIEGDGPTRALAQASQPVLQFPQQAASASLFNPFIVMWLVAIIFMIITFLGYKRRRLYIGFDVTLFGVLGLLGLLIFVLWFLTFHSQTKWNWNILWAFPMHLVLVFALLKKEVLPWLKRYLMFALIMADAAVVFWILGWQSFHPSLIPILLVVILRTNFLYYNIETFKR</sequence>
<feature type="domain" description="Lnb N-terminal periplasmic" evidence="2">
    <location>
        <begin position="22"/>
        <end position="163"/>
    </location>
</feature>
<feature type="transmembrane region" description="Helical" evidence="1">
    <location>
        <begin position="344"/>
        <end position="362"/>
    </location>
</feature>
<keyword evidence="5" id="KW-1185">Reference proteome</keyword>
<proteinExistence type="predicted"/>
<dbReference type="InterPro" id="IPR025178">
    <property type="entry name" value="Lnb_N"/>
</dbReference>
<keyword evidence="1" id="KW-0472">Membrane</keyword>
<evidence type="ECO:0000313" key="5">
    <source>
        <dbReference type="Proteomes" id="UP001165489"/>
    </source>
</evidence>
<organism evidence="4 5">
    <name type="scientific">Belliella filtrata</name>
    <dbReference type="NCBI Taxonomy" id="2923435"/>
    <lineage>
        <taxon>Bacteria</taxon>
        <taxon>Pseudomonadati</taxon>
        <taxon>Bacteroidota</taxon>
        <taxon>Cytophagia</taxon>
        <taxon>Cytophagales</taxon>
        <taxon>Cyclobacteriaceae</taxon>
        <taxon>Belliella</taxon>
    </lineage>
</organism>
<feature type="transmembrane region" description="Helical" evidence="1">
    <location>
        <begin position="368"/>
        <end position="387"/>
    </location>
</feature>
<dbReference type="EMBL" id="JAKZGP010000022">
    <property type="protein sequence ID" value="MCH7409727.1"/>
    <property type="molecule type" value="Genomic_DNA"/>
</dbReference>
<evidence type="ECO:0000259" key="2">
    <source>
        <dbReference type="Pfam" id="PF13387"/>
    </source>
</evidence>
<dbReference type="Proteomes" id="UP001165489">
    <property type="component" value="Unassembled WGS sequence"/>
</dbReference>
<protein>
    <submittedName>
        <fullName evidence="4">DUF4105 domain-containing protein</fullName>
    </submittedName>
</protein>
<comment type="caution">
    <text evidence="4">The sequence shown here is derived from an EMBL/GenBank/DDBJ whole genome shotgun (WGS) entry which is preliminary data.</text>
</comment>
<accession>A0ABS9UZY4</accession>